<evidence type="ECO:0000256" key="5">
    <source>
        <dbReference type="ARBA" id="ARBA00022777"/>
    </source>
</evidence>
<evidence type="ECO:0000256" key="4">
    <source>
        <dbReference type="ARBA" id="ARBA00022741"/>
    </source>
</evidence>
<comment type="catalytic activity">
    <reaction evidence="8">
        <text>L-homoserine + ATP = O-phospho-L-homoserine + ADP + H(+)</text>
        <dbReference type="Rhea" id="RHEA:13985"/>
        <dbReference type="ChEBI" id="CHEBI:15378"/>
        <dbReference type="ChEBI" id="CHEBI:30616"/>
        <dbReference type="ChEBI" id="CHEBI:57476"/>
        <dbReference type="ChEBI" id="CHEBI:57590"/>
        <dbReference type="ChEBI" id="CHEBI:456216"/>
        <dbReference type="EC" id="2.7.1.39"/>
    </reaction>
</comment>
<dbReference type="Pfam" id="PF01636">
    <property type="entry name" value="APH"/>
    <property type="match status" value="1"/>
</dbReference>
<keyword evidence="1 8" id="KW-0028">Amino-acid biosynthesis</keyword>
<keyword evidence="4 8" id="KW-0547">Nucleotide-binding</keyword>
<dbReference type="CDD" id="cd05153">
    <property type="entry name" value="HomoserineK_II"/>
    <property type="match status" value="1"/>
</dbReference>
<dbReference type="GO" id="GO:0004413">
    <property type="term" value="F:homoserine kinase activity"/>
    <property type="evidence" value="ECO:0007669"/>
    <property type="project" value="UniProtKB-UniRule"/>
</dbReference>
<organism evidence="11 12">
    <name type="scientific">Brytella acorum</name>
    <dbReference type="NCBI Taxonomy" id="2959299"/>
    <lineage>
        <taxon>Bacteria</taxon>
        <taxon>Pseudomonadati</taxon>
        <taxon>Pseudomonadota</taxon>
        <taxon>Alphaproteobacteria</taxon>
        <taxon>Acetobacterales</taxon>
        <taxon>Acetobacteraceae</taxon>
        <taxon>Brytella</taxon>
    </lineage>
</organism>
<dbReference type="Gene3D" id="3.30.200.20">
    <property type="entry name" value="Phosphorylase Kinase, domain 1"/>
    <property type="match status" value="1"/>
</dbReference>
<dbReference type="NCBIfam" id="NF003558">
    <property type="entry name" value="PRK05231.1"/>
    <property type="match status" value="1"/>
</dbReference>
<evidence type="ECO:0000256" key="8">
    <source>
        <dbReference type="HAMAP-Rule" id="MF_00301"/>
    </source>
</evidence>
<dbReference type="NCBIfam" id="TIGR00938">
    <property type="entry name" value="thrB_alt"/>
    <property type="match status" value="1"/>
</dbReference>
<keyword evidence="3 8" id="KW-0791">Threonine biosynthesis</keyword>
<sequence>MAVYTTVSSEALGVFLEDYDIGAALSCVGIAEGIENSNYLLTTPLGRYILTLYERRVNAAELPWFLGLMQHLAAHGLACPTPVIGHDGEALRQLEGRPAALTTFLPGRPVSVIDTIACHALGAGLARLHALGRGYEAERPNTLGMASWAKLLAACGDAGEQLRAGLTTVVSDEICVLVAEWPALDRLPRGQIHADLFPDNAFFQNDALSGIIDFYFACTDFLAYDLAICLNAWCCPDDARPQQALIQAMLDGYESVRPLEDGEWEALPTFCRGAAIRFLLTRLYDWGHTPDGAVVTRKDPLAYWRRLMAWREMAGVLKRG</sequence>
<dbReference type="GO" id="GO:0005524">
    <property type="term" value="F:ATP binding"/>
    <property type="evidence" value="ECO:0007669"/>
    <property type="project" value="UniProtKB-KW"/>
</dbReference>
<dbReference type="EMBL" id="CATKSH010000035">
    <property type="protein sequence ID" value="CAI9122152.1"/>
    <property type="molecule type" value="Genomic_DNA"/>
</dbReference>
<dbReference type="AlphaFoldDB" id="A0AA35Y4T0"/>
<dbReference type="RefSeq" id="WP_289843144.1">
    <property type="nucleotide sequence ID" value="NZ_CATKSH010000035.1"/>
</dbReference>
<dbReference type="Proteomes" id="UP001176960">
    <property type="component" value="Unassembled WGS sequence"/>
</dbReference>
<reference evidence="11" key="1">
    <citation type="submission" date="2023-03" db="EMBL/GenBank/DDBJ databases">
        <authorList>
            <person name="Cleenwerck I."/>
        </authorList>
    </citation>
    <scope>NUCLEOTIDE SEQUENCE</scope>
    <source>
        <strain evidence="11">LMG 32879</strain>
    </source>
</reference>
<evidence type="ECO:0000256" key="9">
    <source>
        <dbReference type="NCBIfam" id="TIGR00938"/>
    </source>
</evidence>
<dbReference type="Gene3D" id="3.90.1200.10">
    <property type="match status" value="1"/>
</dbReference>
<protein>
    <recommendedName>
        <fullName evidence="8 9">Homoserine kinase</fullName>
        <shortName evidence="8">HK</shortName>
        <shortName evidence="8">HSK</shortName>
        <ecNumber evidence="8 9">2.7.1.39</ecNumber>
    </recommendedName>
</protein>
<dbReference type="PANTHER" id="PTHR21064:SF6">
    <property type="entry name" value="AMINOGLYCOSIDE PHOSPHOTRANSFERASE DOMAIN-CONTAINING PROTEIN"/>
    <property type="match status" value="1"/>
</dbReference>
<proteinExistence type="inferred from homology"/>
<evidence type="ECO:0000256" key="2">
    <source>
        <dbReference type="ARBA" id="ARBA00022679"/>
    </source>
</evidence>
<comment type="similarity">
    <text evidence="7 8">Belongs to the pseudomonas-type ThrB family.</text>
</comment>
<evidence type="ECO:0000256" key="6">
    <source>
        <dbReference type="ARBA" id="ARBA00022840"/>
    </source>
</evidence>
<keyword evidence="5 8" id="KW-0418">Kinase</keyword>
<dbReference type="InterPro" id="IPR050249">
    <property type="entry name" value="Pseudomonas-type_ThrB"/>
</dbReference>
<dbReference type="InterPro" id="IPR011009">
    <property type="entry name" value="Kinase-like_dom_sf"/>
</dbReference>
<dbReference type="SUPFAM" id="SSF56112">
    <property type="entry name" value="Protein kinase-like (PK-like)"/>
    <property type="match status" value="1"/>
</dbReference>
<feature type="domain" description="Aminoglycoside phosphotransferase" evidence="10">
    <location>
        <begin position="28"/>
        <end position="259"/>
    </location>
</feature>
<dbReference type="EC" id="2.7.1.39" evidence="8 9"/>
<comment type="pathway">
    <text evidence="8">Amino-acid biosynthesis; L-threonine biosynthesis; L-threonine from L-aspartate: step 4/5.</text>
</comment>
<evidence type="ECO:0000256" key="7">
    <source>
        <dbReference type="ARBA" id="ARBA00038240"/>
    </source>
</evidence>
<keyword evidence="2 8" id="KW-0808">Transferase</keyword>
<keyword evidence="6 8" id="KW-0067">ATP-binding</keyword>
<evidence type="ECO:0000256" key="3">
    <source>
        <dbReference type="ARBA" id="ARBA00022697"/>
    </source>
</evidence>
<comment type="caution">
    <text evidence="11">The sequence shown here is derived from an EMBL/GenBank/DDBJ whole genome shotgun (WGS) entry which is preliminary data.</text>
</comment>
<name>A0AA35Y4T0_9PROT</name>
<keyword evidence="12" id="KW-1185">Reference proteome</keyword>
<dbReference type="GO" id="GO:0009088">
    <property type="term" value="P:threonine biosynthetic process"/>
    <property type="evidence" value="ECO:0007669"/>
    <property type="project" value="UniProtKB-UniRule"/>
</dbReference>
<accession>A0AA35Y4T0</accession>
<dbReference type="InterPro" id="IPR002575">
    <property type="entry name" value="Aminoglycoside_PTrfase"/>
</dbReference>
<evidence type="ECO:0000313" key="11">
    <source>
        <dbReference type="EMBL" id="CAI9122152.1"/>
    </source>
</evidence>
<gene>
    <name evidence="8" type="primary">thrB</name>
    <name evidence="11" type="ORF">LMG32879_003009</name>
</gene>
<evidence type="ECO:0000256" key="1">
    <source>
        <dbReference type="ARBA" id="ARBA00022605"/>
    </source>
</evidence>
<dbReference type="HAMAP" id="MF_00301">
    <property type="entry name" value="Homoser_kinase_2"/>
    <property type="match status" value="1"/>
</dbReference>
<dbReference type="InterPro" id="IPR005280">
    <property type="entry name" value="Homoserine_kinase_II"/>
</dbReference>
<evidence type="ECO:0000259" key="10">
    <source>
        <dbReference type="Pfam" id="PF01636"/>
    </source>
</evidence>
<dbReference type="PANTHER" id="PTHR21064">
    <property type="entry name" value="AMINOGLYCOSIDE PHOSPHOTRANSFERASE DOMAIN-CONTAINING PROTEIN-RELATED"/>
    <property type="match status" value="1"/>
</dbReference>
<evidence type="ECO:0000313" key="12">
    <source>
        <dbReference type="Proteomes" id="UP001176960"/>
    </source>
</evidence>